<evidence type="ECO:0000313" key="8">
    <source>
        <dbReference type="EMBL" id="TCU85060.1"/>
    </source>
</evidence>
<protein>
    <submittedName>
        <fullName evidence="8">ABC-2 type transport system ATP-binding protein</fullName>
    </submittedName>
    <submittedName>
        <fullName evidence="7">ABC-type transporter ATP-binding protein EcsA</fullName>
    </submittedName>
</protein>
<keyword evidence="10" id="KW-1185">Reference proteome</keyword>
<dbReference type="EMBL" id="SMBT01000008">
    <property type="protein sequence ID" value="TCU85060.1"/>
    <property type="molecule type" value="Genomic_DNA"/>
</dbReference>
<keyword evidence="5 7" id="KW-0067">ATP-binding</keyword>
<evidence type="ECO:0000313" key="9">
    <source>
        <dbReference type="Proteomes" id="UP000255108"/>
    </source>
</evidence>
<gene>
    <name evidence="7" type="primary">ecsA</name>
    <name evidence="8" type="ORF">EV682_10884</name>
    <name evidence="7" type="ORF">NCTC11159_03816</name>
</gene>
<keyword evidence="4" id="KW-0547">Nucleotide-binding</keyword>
<dbReference type="SUPFAM" id="SSF52540">
    <property type="entry name" value="P-loop containing nucleoside triphosphate hydrolases"/>
    <property type="match status" value="1"/>
</dbReference>
<feature type="domain" description="ABC transporter" evidence="6">
    <location>
        <begin position="2"/>
        <end position="232"/>
    </location>
</feature>
<evidence type="ECO:0000313" key="10">
    <source>
        <dbReference type="Proteomes" id="UP000295794"/>
    </source>
</evidence>
<keyword evidence="2" id="KW-0813">Transport</keyword>
<comment type="similarity">
    <text evidence="1">Belongs to the ABC transporter superfamily.</text>
</comment>
<evidence type="ECO:0000259" key="6">
    <source>
        <dbReference type="PROSITE" id="PS50893"/>
    </source>
</evidence>
<dbReference type="InterPro" id="IPR003439">
    <property type="entry name" value="ABC_transporter-like_ATP-bd"/>
</dbReference>
<dbReference type="Gene3D" id="3.40.50.300">
    <property type="entry name" value="P-loop containing nucleotide triphosphate hydrolases"/>
    <property type="match status" value="1"/>
</dbReference>
<evidence type="ECO:0000256" key="5">
    <source>
        <dbReference type="ARBA" id="ARBA00022840"/>
    </source>
</evidence>
<evidence type="ECO:0000256" key="4">
    <source>
        <dbReference type="ARBA" id="ARBA00022741"/>
    </source>
</evidence>
<reference evidence="8 10" key="2">
    <citation type="submission" date="2019-03" db="EMBL/GenBank/DDBJ databases">
        <title>Genomic Encyclopedia of Type Strains, Phase IV (KMG-IV): sequencing the most valuable type-strain genomes for metagenomic binning, comparative biology and taxonomic classification.</title>
        <authorList>
            <person name="Goeker M."/>
        </authorList>
    </citation>
    <scope>NUCLEOTIDE SEQUENCE [LARGE SCALE GENOMIC DNA]</scope>
    <source>
        <strain evidence="8 10">DSM 3764</strain>
    </source>
</reference>
<keyword evidence="3" id="KW-0472">Membrane</keyword>
<evidence type="ECO:0000256" key="2">
    <source>
        <dbReference type="ARBA" id="ARBA00022448"/>
    </source>
</evidence>
<evidence type="ECO:0000313" key="7">
    <source>
        <dbReference type="EMBL" id="STR45256.1"/>
    </source>
</evidence>
<dbReference type="RefSeq" id="WP_115229063.1">
    <property type="nucleotide sequence ID" value="NZ_CAWOLO010000008.1"/>
</dbReference>
<dbReference type="PROSITE" id="PS50893">
    <property type="entry name" value="ABC_TRANSPORTER_2"/>
    <property type="match status" value="1"/>
</dbReference>
<keyword evidence="3" id="KW-1003">Cell membrane</keyword>
<dbReference type="EMBL" id="UGHR01000004">
    <property type="protein sequence ID" value="STR45256.1"/>
    <property type="molecule type" value="Genomic_DNA"/>
</dbReference>
<organism evidence="7 9">
    <name type="scientific">Iodobacter fluviatilis</name>
    <dbReference type="NCBI Taxonomy" id="537"/>
    <lineage>
        <taxon>Bacteria</taxon>
        <taxon>Pseudomonadati</taxon>
        <taxon>Pseudomonadota</taxon>
        <taxon>Betaproteobacteria</taxon>
        <taxon>Neisseriales</taxon>
        <taxon>Chitinibacteraceae</taxon>
        <taxon>Iodobacter</taxon>
    </lineage>
</organism>
<dbReference type="InterPro" id="IPR003593">
    <property type="entry name" value="AAA+_ATPase"/>
</dbReference>
<dbReference type="SMART" id="SM00382">
    <property type="entry name" value="AAA"/>
    <property type="match status" value="1"/>
</dbReference>
<dbReference type="Pfam" id="PF00005">
    <property type="entry name" value="ABC_tran"/>
    <property type="match status" value="1"/>
</dbReference>
<evidence type="ECO:0000256" key="1">
    <source>
        <dbReference type="ARBA" id="ARBA00005417"/>
    </source>
</evidence>
<proteinExistence type="inferred from homology"/>
<dbReference type="GO" id="GO:0005524">
    <property type="term" value="F:ATP binding"/>
    <property type="evidence" value="ECO:0007669"/>
    <property type="project" value="UniProtKB-KW"/>
</dbReference>
<dbReference type="GO" id="GO:0016887">
    <property type="term" value="F:ATP hydrolysis activity"/>
    <property type="evidence" value="ECO:0007669"/>
    <property type="project" value="InterPro"/>
</dbReference>
<dbReference type="AlphaFoldDB" id="A0A377SY65"/>
<dbReference type="InterPro" id="IPR027417">
    <property type="entry name" value="P-loop_NTPase"/>
</dbReference>
<dbReference type="OrthoDB" id="9804819at2"/>
<dbReference type="PANTHER" id="PTHR43335">
    <property type="entry name" value="ABC TRANSPORTER, ATP-BINDING PROTEIN"/>
    <property type="match status" value="1"/>
</dbReference>
<reference evidence="7 9" key="1">
    <citation type="submission" date="2018-06" db="EMBL/GenBank/DDBJ databases">
        <authorList>
            <consortium name="Pathogen Informatics"/>
            <person name="Doyle S."/>
        </authorList>
    </citation>
    <scope>NUCLEOTIDE SEQUENCE [LARGE SCALE GENOMIC DNA]</scope>
    <source>
        <strain evidence="7 9">NCTC11159</strain>
    </source>
</reference>
<dbReference type="CDD" id="cd03230">
    <property type="entry name" value="ABC_DR_subfamily_A"/>
    <property type="match status" value="1"/>
</dbReference>
<accession>A0A377SY65</accession>
<name>A0A377SY65_9NEIS</name>
<dbReference type="Proteomes" id="UP000255108">
    <property type="component" value="Unassembled WGS sequence"/>
</dbReference>
<dbReference type="Proteomes" id="UP000295794">
    <property type="component" value="Unassembled WGS sequence"/>
</dbReference>
<sequence>MIQISGLTFDYPGHRALNQLNLSVERGSVTALVGANGAGKTTLMRCIAGLETPLSGSIAVAGLDVQEEPRAVHRQMGYLSDFFGLYQDLTVAQCLEYAAASQGLAKEAIAAAIHDTAQRLSLQDRLKQKTSSLSRGLRQRVAIGQAIIHSPQVLLLDEPASGLDPEARNELAILFRQLQTSGMTLLVSSHILAELEAYSSHMLVLKDGKILEHRALSNSPHSSRALQLSLASPNPRLAEILAAHSKVLLSKTQDHHAEFDFSGSSDEQAQLLAELIQAGLAISSFGEQNLQQAYLRTIASKEAK</sequence>
<evidence type="ECO:0000256" key="3">
    <source>
        <dbReference type="ARBA" id="ARBA00022475"/>
    </source>
</evidence>